<feature type="non-terminal residue" evidence="1">
    <location>
        <position position="169"/>
    </location>
</feature>
<organism evidence="1 2">
    <name type="scientific">Dentiscutata heterogama</name>
    <dbReference type="NCBI Taxonomy" id="1316150"/>
    <lineage>
        <taxon>Eukaryota</taxon>
        <taxon>Fungi</taxon>
        <taxon>Fungi incertae sedis</taxon>
        <taxon>Mucoromycota</taxon>
        <taxon>Glomeromycotina</taxon>
        <taxon>Glomeromycetes</taxon>
        <taxon>Diversisporales</taxon>
        <taxon>Gigasporaceae</taxon>
        <taxon>Dentiscutata</taxon>
    </lineage>
</organism>
<name>A0ACA9QKE2_9GLOM</name>
<dbReference type="EMBL" id="CAJVPU010048797">
    <property type="protein sequence ID" value="CAG8756249.1"/>
    <property type="molecule type" value="Genomic_DNA"/>
</dbReference>
<comment type="caution">
    <text evidence="1">The sequence shown here is derived from an EMBL/GenBank/DDBJ whole genome shotgun (WGS) entry which is preliminary data.</text>
</comment>
<protein>
    <submittedName>
        <fullName evidence="1">3037_t:CDS:1</fullName>
    </submittedName>
</protein>
<feature type="non-terminal residue" evidence="1">
    <location>
        <position position="1"/>
    </location>
</feature>
<dbReference type="Proteomes" id="UP000789702">
    <property type="component" value="Unassembled WGS sequence"/>
</dbReference>
<accession>A0ACA9QKE2</accession>
<evidence type="ECO:0000313" key="2">
    <source>
        <dbReference type="Proteomes" id="UP000789702"/>
    </source>
</evidence>
<proteinExistence type="predicted"/>
<keyword evidence="2" id="KW-1185">Reference proteome</keyword>
<gene>
    <name evidence="1" type="ORF">DHETER_LOCUS14966</name>
</gene>
<sequence length="169" mass="19062">SGSQSTAAGLLGTALGVIISASITMYNTSQSIVPIIVCFIPFSIFNIYSSYWSNLYVTTNTLNVPRTEMILYDMLKQLDERSNIPLPNKNVIKDFMPTPQTISSQEIFVGFYRSSFDVPLVIEPALHRYTSQEYASNLLTSLTHKGFIHSEEYYILHAPNRSSDNRQHV</sequence>
<reference evidence="1" key="1">
    <citation type="submission" date="2021-06" db="EMBL/GenBank/DDBJ databases">
        <authorList>
            <person name="Kallberg Y."/>
            <person name="Tangrot J."/>
            <person name="Rosling A."/>
        </authorList>
    </citation>
    <scope>NUCLEOTIDE SEQUENCE</scope>
    <source>
        <strain evidence="1">IL203A</strain>
    </source>
</reference>
<evidence type="ECO:0000313" key="1">
    <source>
        <dbReference type="EMBL" id="CAG8756249.1"/>
    </source>
</evidence>